<dbReference type="KEGG" id="rci:RCIX2021"/>
<dbReference type="eggNOG" id="arCOG00424">
    <property type="taxonomic scope" value="Archaea"/>
</dbReference>
<dbReference type="Gene3D" id="3.90.1640.10">
    <property type="entry name" value="inorganic pyrophosphatase (n-terminal core)"/>
    <property type="match status" value="1"/>
</dbReference>
<reference evidence="3 4" key="1">
    <citation type="journal article" date="2006" name="Science">
        <title>Genome of rice cluster I archaea -- the key methane producers in the rice rhizosphere.</title>
        <authorList>
            <person name="Erkel C."/>
            <person name="Kube M."/>
            <person name="Reinhardt R."/>
            <person name="Liesack W."/>
        </authorList>
    </citation>
    <scope>NUCLEOTIDE SEQUENCE [LARGE SCALE GENOMIC DNA]</scope>
    <source>
        <strain evidence="4">DSM 22066 / NBRC 105507 / MRE50</strain>
    </source>
</reference>
<keyword evidence="4" id="KW-1185">Reference proteome</keyword>
<dbReference type="AlphaFoldDB" id="Q0W370"/>
<evidence type="ECO:0000259" key="1">
    <source>
        <dbReference type="Pfam" id="PF01368"/>
    </source>
</evidence>
<feature type="domain" description="DDH" evidence="1">
    <location>
        <begin position="6"/>
        <end position="115"/>
    </location>
</feature>
<evidence type="ECO:0000313" key="3">
    <source>
        <dbReference type="EMBL" id="CAJ37173.1"/>
    </source>
</evidence>
<dbReference type="InterPro" id="IPR003156">
    <property type="entry name" value="DHHA1_dom"/>
</dbReference>
<dbReference type="EMBL" id="AM114193">
    <property type="protein sequence ID" value="CAJ37173.1"/>
    <property type="molecule type" value="Genomic_DNA"/>
</dbReference>
<dbReference type="SUPFAM" id="SSF64182">
    <property type="entry name" value="DHH phosphoesterases"/>
    <property type="match status" value="1"/>
</dbReference>
<gene>
    <name evidence="3" type="ORF">RCIX2021</name>
</gene>
<evidence type="ECO:0000259" key="2">
    <source>
        <dbReference type="Pfam" id="PF02272"/>
    </source>
</evidence>
<accession>Q0W370</accession>
<dbReference type="PATRIC" id="fig|351160.9.peg.1109"/>
<name>Q0W370_METAR</name>
<evidence type="ECO:0000313" key="4">
    <source>
        <dbReference type="Proteomes" id="UP000000663"/>
    </source>
</evidence>
<dbReference type="Gene3D" id="3.10.310.30">
    <property type="match status" value="1"/>
</dbReference>
<dbReference type="Pfam" id="PF01368">
    <property type="entry name" value="DHH"/>
    <property type="match status" value="1"/>
</dbReference>
<dbReference type="PANTHER" id="PTHR42146:SF1">
    <property type="entry name" value="OLIGORIBONUCLEASE NRNB"/>
    <property type="match status" value="1"/>
</dbReference>
<organism evidence="3 4">
    <name type="scientific">Methanocella arvoryzae (strain DSM 22066 / NBRC 105507 / MRE50)</name>
    <dbReference type="NCBI Taxonomy" id="351160"/>
    <lineage>
        <taxon>Archaea</taxon>
        <taxon>Methanobacteriati</taxon>
        <taxon>Methanobacteriota</taxon>
        <taxon>Stenosarchaea group</taxon>
        <taxon>Methanomicrobia</taxon>
        <taxon>Methanocellales</taxon>
        <taxon>Methanocellaceae</taxon>
        <taxon>Methanocella</taxon>
    </lineage>
</organism>
<dbReference type="InterPro" id="IPR052968">
    <property type="entry name" value="Nucleotide_metab_enz"/>
</dbReference>
<dbReference type="Proteomes" id="UP000000663">
    <property type="component" value="Chromosome"/>
</dbReference>
<dbReference type="GO" id="GO:0003676">
    <property type="term" value="F:nucleic acid binding"/>
    <property type="evidence" value="ECO:0007669"/>
    <property type="project" value="InterPro"/>
</dbReference>
<feature type="domain" description="DHHA1" evidence="2">
    <location>
        <begin position="253"/>
        <end position="314"/>
    </location>
</feature>
<protein>
    <submittedName>
        <fullName evidence="3">Phosphoesterase</fullName>
    </submittedName>
</protein>
<dbReference type="PANTHER" id="PTHR42146">
    <property type="entry name" value="3',5'-CYCLIC-NUCLEOTIDE PHOSPHODIESTERASE"/>
    <property type="match status" value="1"/>
</dbReference>
<dbReference type="STRING" id="351160.RCIX2021"/>
<proteinExistence type="predicted"/>
<sequence length="319" mass="35141">MSRMRTIIFTHADSDGICAGALALAAFPDSPVYFTNAVSILADIENAVGFDQAVITDIAVNISTGARLKDRIDRLAAETKVIYLDHHPLPEGFSADWMINNTASSASEMAFRHFKELLSPDMSRVALYGAIGDYRDDSLSIYNMVQNWDKRSLYYQAGTLSQGIEIGRRDYDWKRYLVMQLAKNVQPSDIPDLAKNAIRASALENELRLNVSKDVIRMRNLAYVLDQNACMSKAAIYARVYGGTPVGMSAEYRDHRDVYDFSLRAIGRINLNPLVSSIASRYGGNAGGHPLAAGGRIPAGNFKEFLLDLDDAIGEELSA</sequence>
<dbReference type="Pfam" id="PF02272">
    <property type="entry name" value="DHHA1"/>
    <property type="match status" value="1"/>
</dbReference>
<dbReference type="InterPro" id="IPR038763">
    <property type="entry name" value="DHH_sf"/>
</dbReference>
<dbReference type="InterPro" id="IPR001667">
    <property type="entry name" value="DDH_dom"/>
</dbReference>